<sequence>MNHMKANWARLCGRQTINERNRNQPRGQIPLYALKVGGRPKTQGASSANISGNIAAARAAAAGTGEDLDLEAYFSDLDDQQERNELSSLLESSEEESPAPTVETKAHMEGALAAGENILTEGGTSDVPSKRRGDGGDSDDDQPRAKRRPISARKTGSGRKQE</sequence>
<comment type="caution">
    <text evidence="2">The sequence shown here is derived from an EMBL/GenBank/DDBJ whole genome shotgun (WGS) entry which is preliminary data.</text>
</comment>
<name>A0A9W9VPP8_9EURO</name>
<dbReference type="EMBL" id="JAPZBU010000009">
    <property type="protein sequence ID" value="KAJ5387011.1"/>
    <property type="molecule type" value="Genomic_DNA"/>
</dbReference>
<dbReference type="AlphaFoldDB" id="A0A9W9VPP8"/>
<feature type="region of interest" description="Disordered" evidence="1">
    <location>
        <begin position="73"/>
        <end position="162"/>
    </location>
</feature>
<dbReference type="Proteomes" id="UP001147747">
    <property type="component" value="Unassembled WGS sequence"/>
</dbReference>
<evidence type="ECO:0000256" key="1">
    <source>
        <dbReference type="SAM" id="MobiDB-lite"/>
    </source>
</evidence>
<dbReference type="RefSeq" id="XP_056484809.1">
    <property type="nucleotide sequence ID" value="XM_056634189.1"/>
</dbReference>
<proteinExistence type="predicted"/>
<gene>
    <name evidence="2" type="ORF">N7509_009552</name>
</gene>
<evidence type="ECO:0000313" key="2">
    <source>
        <dbReference type="EMBL" id="KAJ5387011.1"/>
    </source>
</evidence>
<protein>
    <submittedName>
        <fullName evidence="2">Uncharacterized protein</fullName>
    </submittedName>
</protein>
<evidence type="ECO:0000313" key="3">
    <source>
        <dbReference type="Proteomes" id="UP001147747"/>
    </source>
</evidence>
<organism evidence="2 3">
    <name type="scientific">Penicillium cosmopolitanum</name>
    <dbReference type="NCBI Taxonomy" id="1131564"/>
    <lineage>
        <taxon>Eukaryota</taxon>
        <taxon>Fungi</taxon>
        <taxon>Dikarya</taxon>
        <taxon>Ascomycota</taxon>
        <taxon>Pezizomycotina</taxon>
        <taxon>Eurotiomycetes</taxon>
        <taxon>Eurotiomycetidae</taxon>
        <taxon>Eurotiales</taxon>
        <taxon>Aspergillaceae</taxon>
        <taxon>Penicillium</taxon>
    </lineage>
</organism>
<reference evidence="2" key="2">
    <citation type="journal article" date="2023" name="IMA Fungus">
        <title>Comparative genomic study of the Penicillium genus elucidates a diverse pangenome and 15 lateral gene transfer events.</title>
        <authorList>
            <person name="Petersen C."/>
            <person name="Sorensen T."/>
            <person name="Nielsen M.R."/>
            <person name="Sondergaard T.E."/>
            <person name="Sorensen J.L."/>
            <person name="Fitzpatrick D.A."/>
            <person name="Frisvad J.C."/>
            <person name="Nielsen K.L."/>
        </authorList>
    </citation>
    <scope>NUCLEOTIDE SEQUENCE</scope>
    <source>
        <strain evidence="2">IBT 29677</strain>
    </source>
</reference>
<dbReference type="GeneID" id="81373169"/>
<reference evidence="2" key="1">
    <citation type="submission" date="2022-12" db="EMBL/GenBank/DDBJ databases">
        <authorList>
            <person name="Petersen C."/>
        </authorList>
    </citation>
    <scope>NUCLEOTIDE SEQUENCE</scope>
    <source>
        <strain evidence="2">IBT 29677</strain>
    </source>
</reference>
<keyword evidence="3" id="KW-1185">Reference proteome</keyword>
<accession>A0A9W9VPP8</accession>